<dbReference type="SMART" id="SM00692">
    <property type="entry name" value="DM3"/>
    <property type="match status" value="1"/>
</dbReference>
<evidence type="ECO:0000256" key="2">
    <source>
        <dbReference type="ARBA" id="ARBA00022771"/>
    </source>
</evidence>
<keyword evidence="4 5" id="KW-0238">DNA-binding</keyword>
<organism evidence="7 8">
    <name type="scientific">Mycetomoellerius zeteki</name>
    <dbReference type="NCBI Taxonomy" id="64791"/>
    <lineage>
        <taxon>Eukaryota</taxon>
        <taxon>Metazoa</taxon>
        <taxon>Ecdysozoa</taxon>
        <taxon>Arthropoda</taxon>
        <taxon>Hexapoda</taxon>
        <taxon>Insecta</taxon>
        <taxon>Pterygota</taxon>
        <taxon>Neoptera</taxon>
        <taxon>Endopterygota</taxon>
        <taxon>Hymenoptera</taxon>
        <taxon>Apocrita</taxon>
        <taxon>Aculeata</taxon>
        <taxon>Formicoidea</taxon>
        <taxon>Formicidae</taxon>
        <taxon>Myrmicinae</taxon>
        <taxon>Mycetomoellerius</taxon>
    </lineage>
</organism>
<evidence type="ECO:0000256" key="3">
    <source>
        <dbReference type="ARBA" id="ARBA00022833"/>
    </source>
</evidence>
<evidence type="ECO:0000256" key="4">
    <source>
        <dbReference type="ARBA" id="ARBA00023125"/>
    </source>
</evidence>
<dbReference type="GO" id="GO:0043565">
    <property type="term" value="F:sequence-specific DNA binding"/>
    <property type="evidence" value="ECO:0007669"/>
    <property type="project" value="InterPro"/>
</dbReference>
<dbReference type="PROSITE" id="PS50950">
    <property type="entry name" value="ZF_THAP"/>
    <property type="match status" value="1"/>
</dbReference>
<dbReference type="GO" id="GO:0008270">
    <property type="term" value="F:zinc ion binding"/>
    <property type="evidence" value="ECO:0007669"/>
    <property type="project" value="UniProtKB-KW"/>
</dbReference>
<reference evidence="7 8" key="1">
    <citation type="submission" date="2015-09" db="EMBL/GenBank/DDBJ databases">
        <title>Trachymyrmex zeteki WGS genome.</title>
        <authorList>
            <person name="Nygaard S."/>
            <person name="Hu H."/>
            <person name="Boomsma J."/>
            <person name="Zhang G."/>
        </authorList>
    </citation>
    <scope>NUCLEOTIDE SEQUENCE [LARGE SCALE GENOMIC DNA]</scope>
    <source>
        <strain evidence="7">Tzet28-1</strain>
        <tissue evidence="7">Whole body</tissue>
    </source>
</reference>
<dbReference type="InterPro" id="IPR038441">
    <property type="entry name" value="THAP_Znf_sf"/>
</dbReference>
<evidence type="ECO:0000259" key="6">
    <source>
        <dbReference type="PROSITE" id="PS50950"/>
    </source>
</evidence>
<sequence length="178" mass="20187">MVVCAVKACSNSYRKTVRMKGQEIKYFRFPKDPEITAKWIEVCRENINITHGRICSKHFERWYYEKPAQQMALNYSPVRSRKLKLDAIPTLHLLEEPQVAERLDVSIPSIHIDDASKLTPAATPEDIVPVELKATSKTLLEQTVDAESSVATSKDVSENTITSIPSKCDTSIDYLMIM</sequence>
<dbReference type="SUPFAM" id="SSF57716">
    <property type="entry name" value="Glucocorticoid receptor-like (DNA-binding domain)"/>
    <property type="match status" value="1"/>
</dbReference>
<accession>A0A151XH32</accession>
<dbReference type="InterPro" id="IPR026516">
    <property type="entry name" value="THAP1/10"/>
</dbReference>
<evidence type="ECO:0000256" key="1">
    <source>
        <dbReference type="ARBA" id="ARBA00022723"/>
    </source>
</evidence>
<proteinExistence type="predicted"/>
<dbReference type="PANTHER" id="PTHR46600:SF11">
    <property type="entry name" value="THAP DOMAIN-CONTAINING PROTEIN 10"/>
    <property type="match status" value="1"/>
</dbReference>
<name>A0A151XH32_9HYME</name>
<dbReference type="STRING" id="64791.A0A151XH32"/>
<evidence type="ECO:0000313" key="8">
    <source>
        <dbReference type="Proteomes" id="UP000075809"/>
    </source>
</evidence>
<dbReference type="PANTHER" id="PTHR46600">
    <property type="entry name" value="THAP DOMAIN-CONTAINING"/>
    <property type="match status" value="1"/>
</dbReference>
<gene>
    <name evidence="7" type="ORF">ALC60_01255</name>
</gene>
<evidence type="ECO:0000313" key="7">
    <source>
        <dbReference type="EMBL" id="KYQ59714.1"/>
    </source>
</evidence>
<evidence type="ECO:0000256" key="5">
    <source>
        <dbReference type="PROSITE-ProRule" id="PRU00309"/>
    </source>
</evidence>
<dbReference type="Pfam" id="PF05485">
    <property type="entry name" value="THAP"/>
    <property type="match status" value="1"/>
</dbReference>
<keyword evidence="8" id="KW-1185">Reference proteome</keyword>
<keyword evidence="2 5" id="KW-0863">Zinc-finger</keyword>
<keyword evidence="1" id="KW-0479">Metal-binding</keyword>
<dbReference type="AlphaFoldDB" id="A0A151XH32"/>
<dbReference type="EMBL" id="KQ982137">
    <property type="protein sequence ID" value="KYQ59714.1"/>
    <property type="molecule type" value="Genomic_DNA"/>
</dbReference>
<keyword evidence="3" id="KW-0862">Zinc</keyword>
<feature type="domain" description="THAP-type" evidence="6">
    <location>
        <begin position="1"/>
        <end position="92"/>
    </location>
</feature>
<dbReference type="InterPro" id="IPR006612">
    <property type="entry name" value="THAP_Znf"/>
</dbReference>
<protein>
    <submittedName>
        <fullName evidence="7">THAP domain-containing protein 2</fullName>
    </submittedName>
</protein>
<dbReference type="Proteomes" id="UP000075809">
    <property type="component" value="Unassembled WGS sequence"/>
</dbReference>
<dbReference type="SMART" id="SM00980">
    <property type="entry name" value="THAP"/>
    <property type="match status" value="1"/>
</dbReference>
<dbReference type="Gene3D" id="6.20.210.20">
    <property type="entry name" value="THAP domain"/>
    <property type="match status" value="1"/>
</dbReference>